<organism evidence="1 2">
    <name type="scientific">Linderina macrospora</name>
    <dbReference type="NCBI Taxonomy" id="4868"/>
    <lineage>
        <taxon>Eukaryota</taxon>
        <taxon>Fungi</taxon>
        <taxon>Fungi incertae sedis</taxon>
        <taxon>Zoopagomycota</taxon>
        <taxon>Kickxellomycotina</taxon>
        <taxon>Kickxellomycetes</taxon>
        <taxon>Kickxellales</taxon>
        <taxon>Kickxellaceae</taxon>
        <taxon>Linderina</taxon>
    </lineage>
</organism>
<dbReference type="Proteomes" id="UP001150603">
    <property type="component" value="Unassembled WGS sequence"/>
</dbReference>
<feature type="non-terminal residue" evidence="1">
    <location>
        <position position="340"/>
    </location>
</feature>
<gene>
    <name evidence="1" type="ORF">FBU59_002731</name>
</gene>
<evidence type="ECO:0000313" key="1">
    <source>
        <dbReference type="EMBL" id="KAJ1943991.1"/>
    </source>
</evidence>
<dbReference type="EMBL" id="JANBPW010001569">
    <property type="protein sequence ID" value="KAJ1943991.1"/>
    <property type="molecule type" value="Genomic_DNA"/>
</dbReference>
<accession>A0ACC1JA83</accession>
<comment type="caution">
    <text evidence="1">The sequence shown here is derived from an EMBL/GenBank/DDBJ whole genome shotgun (WGS) entry which is preliminary data.</text>
</comment>
<sequence length="340" mass="39494">MLKYIGLLYQTRRYISTEAIAAATEATHMRKKRHQWQPSEDTQLLSIALQHKHPWKAAKDQMKLGIAQMNYRRRYEVLTGHNHGTWTLAEVRKLQSTITKLKREGHRPDSYGWWVLVAERLGTGRTPRACNMRWNNAVKLLRGTKQSPVILIGKRINQWSDDEKARLQSAVRAIIETKDSAENSTMSDEPWLVFSVNVPWTLPTGFWMRVAGMVGTRTAQQCRTEWEALCCVWPRMSVDEIRRMQMAVREHGRRWEFIRARYLPHVPAAKMRALDLQWRALQKTCKHDLLSLDPDEVLSDYDGKSALRRTGSDGFYDPNGVVQRIIVSNRVSDLMPFRLA</sequence>
<reference evidence="1" key="1">
    <citation type="submission" date="2022-07" db="EMBL/GenBank/DDBJ databases">
        <title>Phylogenomic reconstructions and comparative analyses of Kickxellomycotina fungi.</title>
        <authorList>
            <person name="Reynolds N.K."/>
            <person name="Stajich J.E."/>
            <person name="Barry K."/>
            <person name="Grigoriev I.V."/>
            <person name="Crous P."/>
            <person name="Smith M.E."/>
        </authorList>
    </citation>
    <scope>NUCLEOTIDE SEQUENCE</scope>
    <source>
        <strain evidence="1">NRRL 5244</strain>
    </source>
</reference>
<protein>
    <submittedName>
        <fullName evidence="1">Uncharacterized protein</fullName>
    </submittedName>
</protein>
<proteinExistence type="predicted"/>
<name>A0ACC1JA83_9FUNG</name>
<evidence type="ECO:0000313" key="2">
    <source>
        <dbReference type="Proteomes" id="UP001150603"/>
    </source>
</evidence>
<keyword evidence="2" id="KW-1185">Reference proteome</keyword>